<dbReference type="KEGG" id="tact:SG35_031560"/>
<sequence length="325" mass="36756">MLFATNRTPKESVRSKKNRKISFPVQKTRAASDMYFCERQGEDDYIEIGSLEFFARLKALPPKTQILLYIHGFNNTAEPDIFPNATTLQTLINKEKGADFAYVVPLIWPCDDDSLAAFIDDYWDDQKAADASGGAFARMLTKFDIWRNKEALLPKPCTRRINILAHSMGARVLRNAIAFWSRHDHAGQVPELFRNIFMFAPDVVNHCLEPGENAELIPNTARNILVYFANDDLAMPASKVANLKNKVVSRRLGMTGPEDLDILPRNVYEIDCDNFNNSVDTPKGHTYFLDNNGNGNATPALKHMLEAMDGGRVKPDQRSYELPKR</sequence>
<reference evidence="1 2" key="1">
    <citation type="journal article" date="2015" name="Genome Announc.">
        <title>Draft Genome Sequences of Marine Isolates of Thalassomonas viridans and Thalassomonas actiniarum.</title>
        <authorList>
            <person name="Olonade I."/>
            <person name="van Zyl L.J."/>
            <person name="Trindade M."/>
        </authorList>
    </citation>
    <scope>NUCLEOTIDE SEQUENCE [LARGE SCALE GENOMIC DNA]</scope>
    <source>
        <strain evidence="1 2">A5K-106</strain>
    </source>
</reference>
<dbReference type="GO" id="GO:0016787">
    <property type="term" value="F:hydrolase activity"/>
    <property type="evidence" value="ECO:0007669"/>
    <property type="project" value="UniProtKB-KW"/>
</dbReference>
<protein>
    <submittedName>
        <fullName evidence="1">Alpha/beta hydrolase</fullName>
    </submittedName>
</protein>
<gene>
    <name evidence="1" type="ORF">SG35_031560</name>
</gene>
<dbReference type="Proteomes" id="UP000032568">
    <property type="component" value="Chromosome pTact"/>
</dbReference>
<keyword evidence="2" id="KW-1185">Reference proteome</keyword>
<dbReference type="EMBL" id="CP059736">
    <property type="protein sequence ID" value="WDE02291.1"/>
    <property type="molecule type" value="Genomic_DNA"/>
</dbReference>
<dbReference type="Pfam" id="PF05990">
    <property type="entry name" value="DUF900"/>
    <property type="match status" value="1"/>
</dbReference>
<proteinExistence type="predicted"/>
<accession>A0AAE9YVZ7</accession>
<dbReference type="AlphaFoldDB" id="A0AAE9YVZ7"/>
<keyword evidence="1" id="KW-0378">Hydrolase</keyword>
<reference evidence="1 2" key="2">
    <citation type="journal article" date="2022" name="Mar. Drugs">
        <title>Bioassay-Guided Fractionation Leads to the Detection of Cholic Acid Generated by the Rare Thalassomonas sp.</title>
        <authorList>
            <person name="Pheiffer F."/>
            <person name="Schneider Y.K."/>
            <person name="Hansen E.H."/>
            <person name="Andersen J.H."/>
            <person name="Isaksson J."/>
            <person name="Busche T."/>
            <person name="R C."/>
            <person name="Kalinowski J."/>
            <person name="Zyl L.V."/>
            <person name="Trindade M."/>
        </authorList>
    </citation>
    <scope>NUCLEOTIDE SEQUENCE [LARGE SCALE GENOMIC DNA]</scope>
    <source>
        <strain evidence="1 2">A5K-106</strain>
    </source>
</reference>
<dbReference type="InterPro" id="IPR010297">
    <property type="entry name" value="DUF900_hydrolase"/>
</dbReference>
<organism evidence="1 2">
    <name type="scientific">Thalassomonas actiniarum</name>
    <dbReference type="NCBI Taxonomy" id="485447"/>
    <lineage>
        <taxon>Bacteria</taxon>
        <taxon>Pseudomonadati</taxon>
        <taxon>Pseudomonadota</taxon>
        <taxon>Gammaproteobacteria</taxon>
        <taxon>Alteromonadales</taxon>
        <taxon>Colwelliaceae</taxon>
        <taxon>Thalassomonas</taxon>
    </lineage>
</organism>
<dbReference type="InterPro" id="IPR029058">
    <property type="entry name" value="AB_hydrolase_fold"/>
</dbReference>
<dbReference type="RefSeq" id="WP_044831133.1">
    <property type="nucleotide sequence ID" value="NZ_CP059736.1"/>
</dbReference>
<name>A0AAE9YVZ7_9GAMM</name>
<evidence type="ECO:0000313" key="1">
    <source>
        <dbReference type="EMBL" id="WDE02291.1"/>
    </source>
</evidence>
<evidence type="ECO:0000313" key="2">
    <source>
        <dbReference type="Proteomes" id="UP000032568"/>
    </source>
</evidence>
<dbReference type="SUPFAM" id="SSF53474">
    <property type="entry name" value="alpha/beta-Hydrolases"/>
    <property type="match status" value="1"/>
</dbReference>